<feature type="transmembrane region" description="Helical" evidence="1">
    <location>
        <begin position="104"/>
        <end position="129"/>
    </location>
</feature>
<protein>
    <submittedName>
        <fullName evidence="2">Uncharacterized protein</fullName>
    </submittedName>
</protein>
<feature type="transmembrane region" description="Helical" evidence="1">
    <location>
        <begin position="13"/>
        <end position="33"/>
    </location>
</feature>
<evidence type="ECO:0000256" key="1">
    <source>
        <dbReference type="SAM" id="Phobius"/>
    </source>
</evidence>
<feature type="transmembrane region" description="Helical" evidence="1">
    <location>
        <begin position="70"/>
        <end position="92"/>
    </location>
</feature>
<organism evidence="2 3">
    <name type="scientific">Ruminococcus albus (strain ATCC 27210 / DSM 20455 / JCM 14654 / NCDO 2250 / 7)</name>
    <dbReference type="NCBI Taxonomy" id="697329"/>
    <lineage>
        <taxon>Bacteria</taxon>
        <taxon>Bacillati</taxon>
        <taxon>Bacillota</taxon>
        <taxon>Clostridia</taxon>
        <taxon>Eubacteriales</taxon>
        <taxon>Oscillospiraceae</taxon>
        <taxon>Ruminococcus</taxon>
    </lineage>
</organism>
<accession>E6UGR3</accession>
<keyword evidence="1" id="KW-0472">Membrane</keyword>
<reference evidence="2 3" key="1">
    <citation type="journal article" date="2011" name="J. Bacteriol.">
        <title>Complete genome of the cellulolytic ruminal bacterium Ruminococcus albus 7.</title>
        <authorList>
            <person name="Suen G."/>
            <person name="Stevenson D.M."/>
            <person name="Bruce D.C."/>
            <person name="Chertkov O."/>
            <person name="Copeland A."/>
            <person name="Cheng J.F."/>
            <person name="Detter C."/>
            <person name="Detter J.C."/>
            <person name="Goodwin L.A."/>
            <person name="Han C.S."/>
            <person name="Hauser L.J."/>
            <person name="Ivanova N.N."/>
            <person name="Kyrpides N.C."/>
            <person name="Land M.L."/>
            <person name="Lapidus A."/>
            <person name="Lucas S."/>
            <person name="Ovchinnikova G."/>
            <person name="Pitluck S."/>
            <person name="Tapia R."/>
            <person name="Woyke T."/>
            <person name="Boyum J."/>
            <person name="Mead D."/>
            <person name="Weimer P.J."/>
        </authorList>
    </citation>
    <scope>NUCLEOTIDE SEQUENCE [LARGE SCALE GENOMIC DNA]</scope>
    <source>
        <strain evidence="3">ATCC 27210 / DSM 20455 / JCM 14654 / NCDO 2250 / 7</strain>
    </source>
</reference>
<dbReference type="RefSeq" id="WP_013499830.1">
    <property type="nucleotide sequence ID" value="NC_014833.1"/>
</dbReference>
<keyword evidence="1" id="KW-1133">Transmembrane helix</keyword>
<evidence type="ECO:0000313" key="2">
    <source>
        <dbReference type="EMBL" id="ADU23725.1"/>
    </source>
</evidence>
<gene>
    <name evidence="2" type="ordered locus">Rumal_3262</name>
</gene>
<evidence type="ECO:0000313" key="3">
    <source>
        <dbReference type="Proteomes" id="UP000006919"/>
    </source>
</evidence>
<dbReference type="Proteomes" id="UP000006919">
    <property type="component" value="Chromosome"/>
</dbReference>
<dbReference type="AlphaFoldDB" id="E6UGR3"/>
<dbReference type="OrthoDB" id="9961697at2"/>
<name>E6UGR3_RUMA7</name>
<dbReference type="HOGENOM" id="CLU_1853749_0_0_9"/>
<keyword evidence="1" id="KW-0812">Transmembrane</keyword>
<dbReference type="EMBL" id="CP002403">
    <property type="protein sequence ID" value="ADU23725.1"/>
    <property type="molecule type" value="Genomic_DNA"/>
</dbReference>
<dbReference type="KEGG" id="ral:Rumal_3262"/>
<sequence length="138" mass="16078">MNNKLINNETEKFGLKVGAVSLLINTGIAYLYMSRFQGFDTGIQILLAFLITILMPIVFLVCVQHKFNISLIILAISSIWYAGFITGFGVHLFKYKEITLLRTIAFLIIGIMEYGFHMYIWFFLDQIIIKYKHIMRRK</sequence>
<dbReference type="STRING" id="697329.Rumal_3262"/>
<feature type="transmembrane region" description="Helical" evidence="1">
    <location>
        <begin position="45"/>
        <end position="63"/>
    </location>
</feature>
<proteinExistence type="predicted"/>